<dbReference type="AlphaFoldDB" id="A0A0A8X8U6"/>
<protein>
    <submittedName>
        <fullName evidence="2">Uncharacterized protein</fullName>
    </submittedName>
</protein>
<proteinExistence type="predicted"/>
<name>A0A0A8X8U6_MESS1</name>
<gene>
    <name evidence="2" type="ORF">SAMD00020551_3584</name>
</gene>
<accession>A0A0A8X8U6</accession>
<reference evidence="2 3" key="1">
    <citation type="submission" date="2013-06" db="EMBL/GenBank/DDBJ databases">
        <title>Whole genome shotgun sequence of Bacillus selenatarsenatis SF-1.</title>
        <authorList>
            <person name="Kuroda M."/>
            <person name="Sei K."/>
            <person name="Yamashita M."/>
            <person name="Ike M."/>
        </authorList>
    </citation>
    <scope>NUCLEOTIDE SEQUENCE [LARGE SCALE GENOMIC DNA]</scope>
    <source>
        <strain evidence="2 3">SF-1</strain>
    </source>
</reference>
<sequence>MGKQKLGNGNAQRNNNKKKGNNTPEELVEFTTGQKEKKFNNPID</sequence>
<evidence type="ECO:0000313" key="2">
    <source>
        <dbReference type="EMBL" id="GAM15427.1"/>
    </source>
</evidence>
<dbReference type="RefSeq" id="WP_260983522.1">
    <property type="nucleotide sequence ID" value="NZ_BASE01000083.1"/>
</dbReference>
<keyword evidence="3" id="KW-1185">Reference proteome</keyword>
<evidence type="ECO:0000256" key="1">
    <source>
        <dbReference type="SAM" id="MobiDB-lite"/>
    </source>
</evidence>
<dbReference type="Proteomes" id="UP000031014">
    <property type="component" value="Unassembled WGS sequence"/>
</dbReference>
<dbReference type="STRING" id="1321606.SAMD00020551_3584"/>
<comment type="caution">
    <text evidence="2">The sequence shown here is derived from an EMBL/GenBank/DDBJ whole genome shotgun (WGS) entry which is preliminary data.</text>
</comment>
<evidence type="ECO:0000313" key="3">
    <source>
        <dbReference type="Proteomes" id="UP000031014"/>
    </source>
</evidence>
<organism evidence="2 3">
    <name type="scientific">Mesobacillus selenatarsenatis (strain DSM 18680 / JCM 14380 / FERM P-15431 / SF-1)</name>
    <dbReference type="NCBI Taxonomy" id="1321606"/>
    <lineage>
        <taxon>Bacteria</taxon>
        <taxon>Bacillati</taxon>
        <taxon>Bacillota</taxon>
        <taxon>Bacilli</taxon>
        <taxon>Bacillales</taxon>
        <taxon>Bacillaceae</taxon>
        <taxon>Mesobacillus</taxon>
    </lineage>
</organism>
<feature type="region of interest" description="Disordered" evidence="1">
    <location>
        <begin position="1"/>
        <end position="44"/>
    </location>
</feature>
<feature type="compositionally biased region" description="Basic and acidic residues" evidence="1">
    <location>
        <begin position="34"/>
        <end position="44"/>
    </location>
</feature>
<dbReference type="EMBL" id="BASE01000083">
    <property type="protein sequence ID" value="GAM15427.1"/>
    <property type="molecule type" value="Genomic_DNA"/>
</dbReference>